<feature type="transmembrane region" description="Helical" evidence="6">
    <location>
        <begin position="58"/>
        <end position="78"/>
    </location>
</feature>
<reference evidence="7 8" key="1">
    <citation type="submission" date="2018-10" db="EMBL/GenBank/DDBJ databases">
        <title>Xanthobacter tagetidis genome sequencing and assembly.</title>
        <authorList>
            <person name="Maclea K.S."/>
            <person name="Goen A.E."/>
            <person name="Fatima S.A."/>
        </authorList>
    </citation>
    <scope>NUCLEOTIDE SEQUENCE [LARGE SCALE GENOMIC DNA]</scope>
    <source>
        <strain evidence="7 8">ATCC 700314</strain>
    </source>
</reference>
<dbReference type="Proteomes" id="UP000269692">
    <property type="component" value="Unassembled WGS sequence"/>
</dbReference>
<evidence type="ECO:0000256" key="4">
    <source>
        <dbReference type="ARBA" id="ARBA00022989"/>
    </source>
</evidence>
<name>A0A3L7AE61_9HYPH</name>
<comment type="caution">
    <text evidence="7">The sequence shown here is derived from an EMBL/GenBank/DDBJ whole genome shotgun (WGS) entry which is preliminary data.</text>
</comment>
<comment type="subcellular location">
    <subcellularLocation>
        <location evidence="1">Cell membrane</location>
        <topology evidence="1">Multi-pass membrane protein</topology>
    </subcellularLocation>
</comment>
<keyword evidence="3 6" id="KW-0812">Transmembrane</keyword>
<sequence length="328" mass="34750">MSPRILPFIMVLAAMAMVPLVSTSPFYVNLTSQVAIAAIGALGLNVLVGHAGLNSLGFAVFPGLTAYLVAWLSTVGGFDPVPAALLAIGGTLAASMLFALVALRTTGLGFVMITMALCQIVWGAAYRWTSVTGGDNGLSGVPRPGGAVLPLERPEWFLWLCLCVLALALLQLGRFFDSPLGVALRGTRDQPRRMSAVGYDVWRIRFVAWMLAAGWGAAAGLLYAWYHQFVSPHMMAVTASAEVLLMVVAGGAGTLAGPLIGAALVVLLKNLASIWIDRWMMLLGVTFVVIVLLMPDGIVPGLGRLTAWLRRFRPAPAPALVPRERTDG</sequence>
<keyword evidence="4 6" id="KW-1133">Transmembrane helix</keyword>
<dbReference type="EMBL" id="RCTF01000008">
    <property type="protein sequence ID" value="RLP78527.1"/>
    <property type="molecule type" value="Genomic_DNA"/>
</dbReference>
<dbReference type="Pfam" id="PF02653">
    <property type="entry name" value="BPD_transp_2"/>
    <property type="match status" value="1"/>
</dbReference>
<accession>A0A3L7AE61</accession>
<dbReference type="AlphaFoldDB" id="A0A3L7AE61"/>
<dbReference type="PANTHER" id="PTHR30482:SF17">
    <property type="entry name" value="ABC TRANSPORTER ATP-BINDING PROTEIN"/>
    <property type="match status" value="1"/>
</dbReference>
<feature type="transmembrane region" description="Helical" evidence="6">
    <location>
        <begin position="84"/>
        <end position="103"/>
    </location>
</feature>
<feature type="transmembrane region" description="Helical" evidence="6">
    <location>
        <begin position="243"/>
        <end position="267"/>
    </location>
</feature>
<evidence type="ECO:0000256" key="2">
    <source>
        <dbReference type="ARBA" id="ARBA00022475"/>
    </source>
</evidence>
<feature type="transmembrane region" description="Helical" evidence="6">
    <location>
        <begin position="110"/>
        <end position="129"/>
    </location>
</feature>
<evidence type="ECO:0000256" key="1">
    <source>
        <dbReference type="ARBA" id="ARBA00004651"/>
    </source>
</evidence>
<keyword evidence="2" id="KW-1003">Cell membrane</keyword>
<dbReference type="GO" id="GO:0005886">
    <property type="term" value="C:plasma membrane"/>
    <property type="evidence" value="ECO:0007669"/>
    <property type="project" value="UniProtKB-SubCell"/>
</dbReference>
<evidence type="ECO:0000256" key="3">
    <source>
        <dbReference type="ARBA" id="ARBA00022692"/>
    </source>
</evidence>
<feature type="transmembrane region" description="Helical" evidence="6">
    <location>
        <begin position="156"/>
        <end position="176"/>
    </location>
</feature>
<evidence type="ECO:0000313" key="7">
    <source>
        <dbReference type="EMBL" id="RLP78527.1"/>
    </source>
</evidence>
<dbReference type="RefSeq" id="WP_121623579.1">
    <property type="nucleotide sequence ID" value="NZ_JACIIW010000001.1"/>
</dbReference>
<keyword evidence="8" id="KW-1185">Reference proteome</keyword>
<dbReference type="OrthoDB" id="9804361at2"/>
<dbReference type="GO" id="GO:0015658">
    <property type="term" value="F:branched-chain amino acid transmembrane transporter activity"/>
    <property type="evidence" value="ECO:0007669"/>
    <property type="project" value="InterPro"/>
</dbReference>
<feature type="transmembrane region" description="Helical" evidence="6">
    <location>
        <begin position="202"/>
        <end position="223"/>
    </location>
</feature>
<dbReference type="InterPro" id="IPR043428">
    <property type="entry name" value="LivM-like"/>
</dbReference>
<evidence type="ECO:0000256" key="6">
    <source>
        <dbReference type="SAM" id="Phobius"/>
    </source>
</evidence>
<dbReference type="CDD" id="cd06581">
    <property type="entry name" value="TM_PBP1_LivM_like"/>
    <property type="match status" value="1"/>
</dbReference>
<gene>
    <name evidence="7" type="ORF">D9R14_12070</name>
</gene>
<evidence type="ECO:0000313" key="8">
    <source>
        <dbReference type="Proteomes" id="UP000269692"/>
    </source>
</evidence>
<dbReference type="InterPro" id="IPR001851">
    <property type="entry name" value="ABC_transp_permease"/>
</dbReference>
<dbReference type="PANTHER" id="PTHR30482">
    <property type="entry name" value="HIGH-AFFINITY BRANCHED-CHAIN AMINO ACID TRANSPORT SYSTEM PERMEASE"/>
    <property type="match status" value="1"/>
</dbReference>
<feature type="transmembrane region" description="Helical" evidence="6">
    <location>
        <begin position="279"/>
        <end position="299"/>
    </location>
</feature>
<proteinExistence type="predicted"/>
<feature type="transmembrane region" description="Helical" evidence="6">
    <location>
        <begin position="33"/>
        <end position="51"/>
    </location>
</feature>
<keyword evidence="5 6" id="KW-0472">Membrane</keyword>
<organism evidence="7 8">
    <name type="scientific">Xanthobacter tagetidis</name>
    <dbReference type="NCBI Taxonomy" id="60216"/>
    <lineage>
        <taxon>Bacteria</taxon>
        <taxon>Pseudomonadati</taxon>
        <taxon>Pseudomonadota</taxon>
        <taxon>Alphaproteobacteria</taxon>
        <taxon>Hyphomicrobiales</taxon>
        <taxon>Xanthobacteraceae</taxon>
        <taxon>Xanthobacter</taxon>
    </lineage>
</organism>
<protein>
    <submittedName>
        <fullName evidence="7">Branched-chain amino acid ABC transporter permease</fullName>
    </submittedName>
</protein>
<evidence type="ECO:0000256" key="5">
    <source>
        <dbReference type="ARBA" id="ARBA00023136"/>
    </source>
</evidence>